<evidence type="ECO:0000256" key="3">
    <source>
        <dbReference type="ARBA" id="ARBA00022741"/>
    </source>
</evidence>
<evidence type="ECO:0000256" key="4">
    <source>
        <dbReference type="ARBA" id="ARBA00022777"/>
    </source>
</evidence>
<dbReference type="GO" id="GO:0005829">
    <property type="term" value="C:cytosol"/>
    <property type="evidence" value="ECO:0007669"/>
    <property type="project" value="TreeGrafter"/>
</dbReference>
<evidence type="ECO:0000259" key="8">
    <source>
        <dbReference type="Pfam" id="PF03727"/>
    </source>
</evidence>
<keyword evidence="4 6" id="KW-0418">Kinase</keyword>
<dbReference type="PRINTS" id="PR00475">
    <property type="entry name" value="HEXOKINASE"/>
</dbReference>
<dbReference type="Gene3D" id="3.40.367.20">
    <property type="match status" value="1"/>
</dbReference>
<dbReference type="GO" id="GO:0005524">
    <property type="term" value="F:ATP binding"/>
    <property type="evidence" value="ECO:0007669"/>
    <property type="project" value="UniProtKB-UniRule"/>
</dbReference>
<dbReference type="GO" id="GO:0005536">
    <property type="term" value="F:D-glucose binding"/>
    <property type="evidence" value="ECO:0007669"/>
    <property type="project" value="InterPro"/>
</dbReference>
<comment type="similarity">
    <text evidence="1 6">Belongs to the hexokinase family.</text>
</comment>
<keyword evidence="5 6" id="KW-0067">ATP-binding</keyword>
<evidence type="ECO:0000259" key="7">
    <source>
        <dbReference type="Pfam" id="PF00349"/>
    </source>
</evidence>
<dbReference type="Proteomes" id="UP000770015">
    <property type="component" value="Unassembled WGS sequence"/>
</dbReference>
<keyword evidence="3 6" id="KW-0547">Nucleotide-binding</keyword>
<dbReference type="OrthoDB" id="419537at2759"/>
<dbReference type="Pfam" id="PF03727">
    <property type="entry name" value="Hexokinase_2"/>
    <property type="match status" value="1"/>
</dbReference>
<dbReference type="CDD" id="cd24000">
    <property type="entry name" value="ASKHA_NBD_HK"/>
    <property type="match status" value="1"/>
</dbReference>
<organism evidence="9 10">
    <name type="scientific">Plectosphaerella plurivora</name>
    <dbReference type="NCBI Taxonomy" id="936078"/>
    <lineage>
        <taxon>Eukaryota</taxon>
        <taxon>Fungi</taxon>
        <taxon>Dikarya</taxon>
        <taxon>Ascomycota</taxon>
        <taxon>Pezizomycotina</taxon>
        <taxon>Sordariomycetes</taxon>
        <taxon>Hypocreomycetidae</taxon>
        <taxon>Glomerellales</taxon>
        <taxon>Plectosphaerellaceae</taxon>
        <taxon>Plectosphaerella</taxon>
    </lineage>
</organism>
<evidence type="ECO:0000313" key="10">
    <source>
        <dbReference type="Proteomes" id="UP000770015"/>
    </source>
</evidence>
<keyword evidence="2 6" id="KW-0808">Transferase</keyword>
<dbReference type="PANTHER" id="PTHR19443:SF24">
    <property type="entry name" value="PHOSPHOTRANSFERASE"/>
    <property type="match status" value="1"/>
</dbReference>
<evidence type="ECO:0000256" key="1">
    <source>
        <dbReference type="ARBA" id="ARBA00009225"/>
    </source>
</evidence>
<reference evidence="9" key="1">
    <citation type="journal article" date="2021" name="Nat. Commun.">
        <title>Genetic determinants of endophytism in the Arabidopsis root mycobiome.</title>
        <authorList>
            <person name="Mesny F."/>
            <person name="Miyauchi S."/>
            <person name="Thiergart T."/>
            <person name="Pickel B."/>
            <person name="Atanasova L."/>
            <person name="Karlsson M."/>
            <person name="Huettel B."/>
            <person name="Barry K.W."/>
            <person name="Haridas S."/>
            <person name="Chen C."/>
            <person name="Bauer D."/>
            <person name="Andreopoulos W."/>
            <person name="Pangilinan J."/>
            <person name="LaButti K."/>
            <person name="Riley R."/>
            <person name="Lipzen A."/>
            <person name="Clum A."/>
            <person name="Drula E."/>
            <person name="Henrissat B."/>
            <person name="Kohler A."/>
            <person name="Grigoriev I.V."/>
            <person name="Martin F.M."/>
            <person name="Hacquard S."/>
        </authorList>
    </citation>
    <scope>NUCLEOTIDE SEQUENCE</scope>
    <source>
        <strain evidence="9">MPI-SDFR-AT-0117</strain>
    </source>
</reference>
<proteinExistence type="inferred from homology"/>
<name>A0A9P9A9K4_9PEZI</name>
<dbReference type="GO" id="GO:0008865">
    <property type="term" value="F:fructokinase activity"/>
    <property type="evidence" value="ECO:0007669"/>
    <property type="project" value="TreeGrafter"/>
</dbReference>
<dbReference type="GO" id="GO:0004340">
    <property type="term" value="F:glucokinase activity"/>
    <property type="evidence" value="ECO:0007669"/>
    <property type="project" value="TreeGrafter"/>
</dbReference>
<dbReference type="GO" id="GO:0019158">
    <property type="term" value="F:mannokinase activity"/>
    <property type="evidence" value="ECO:0007669"/>
    <property type="project" value="TreeGrafter"/>
</dbReference>
<dbReference type="GO" id="GO:0005739">
    <property type="term" value="C:mitochondrion"/>
    <property type="evidence" value="ECO:0007669"/>
    <property type="project" value="TreeGrafter"/>
</dbReference>
<dbReference type="InterPro" id="IPR043129">
    <property type="entry name" value="ATPase_NBD"/>
</dbReference>
<dbReference type="AlphaFoldDB" id="A0A9P9A9K4"/>
<evidence type="ECO:0000256" key="6">
    <source>
        <dbReference type="RuleBase" id="RU362007"/>
    </source>
</evidence>
<evidence type="ECO:0000256" key="5">
    <source>
        <dbReference type="ARBA" id="ARBA00022840"/>
    </source>
</evidence>
<dbReference type="PROSITE" id="PS51748">
    <property type="entry name" value="HEXOKINASE_2"/>
    <property type="match status" value="1"/>
</dbReference>
<dbReference type="GO" id="GO:0006006">
    <property type="term" value="P:glucose metabolic process"/>
    <property type="evidence" value="ECO:0007669"/>
    <property type="project" value="TreeGrafter"/>
</dbReference>
<evidence type="ECO:0000313" key="9">
    <source>
        <dbReference type="EMBL" id="KAH6678858.1"/>
    </source>
</evidence>
<comment type="caution">
    <text evidence="9">The sequence shown here is derived from an EMBL/GenBank/DDBJ whole genome shotgun (WGS) entry which is preliminary data.</text>
</comment>
<dbReference type="EC" id="2.7.1.-" evidence="6"/>
<dbReference type="GO" id="GO:0001678">
    <property type="term" value="P:intracellular glucose homeostasis"/>
    <property type="evidence" value="ECO:0007669"/>
    <property type="project" value="InterPro"/>
</dbReference>
<dbReference type="Gene3D" id="3.30.420.40">
    <property type="match status" value="1"/>
</dbReference>
<dbReference type="GO" id="GO:0006013">
    <property type="term" value="P:mannose metabolic process"/>
    <property type="evidence" value="ECO:0007669"/>
    <property type="project" value="TreeGrafter"/>
</dbReference>
<dbReference type="InterPro" id="IPR022673">
    <property type="entry name" value="Hexokinase_C"/>
</dbReference>
<sequence>MTTLRQSLLSALVRQLLRGKSLIQAFLALWIVPTHSAVSASAPGSVSAPAGKSVAVAVSVGPHSPGLRRSAEDFLREVELLVLAPLAADGLATLSTAVKAQFRDALKTKTECMLPSYNHQLPSGRETGRYLALDVGGSTLRVALVELHGTRKGASGPESEIVRIKAFPIGLDVKGLEGAAFFDWMAARIIEVLAEEKEGHRQESDGPLPMALSWSFPIEQTSLRGGRINNMGKGFRAALGLVDQDLGAVIEASCRRAGLAAEVHAIINDGNATLMSCAYAHPATRFGLILGTGVNIAAYLPVPLVGAAKFGTRPPLWTASAHSVIVNTELGMFGGGILPVTRWDALLKKGHPRPDFQPLEHMVSGMYLGEVARFMILEAVETTGLFEGVVPTSLLEPYSFSTETMSIIQGDSSPGFTKSIEILSALHPSSRTPTSTDMIFLRSLSAIISRRSAAIIAASIHAIWQLRLEGLREATADLDPSHPAKAAAAAEFTLQKTMVAYNGSVIESYPGFKQTCQNLIDELVETSSGAAQLGGEALAARIDLVPAKESSILGAGVALAAAMSEAA</sequence>
<feature type="domain" description="Hexokinase C-terminal" evidence="8">
    <location>
        <begin position="286"/>
        <end position="560"/>
    </location>
</feature>
<gene>
    <name evidence="9" type="ORF">F5X68DRAFT_156757</name>
</gene>
<dbReference type="Pfam" id="PF00349">
    <property type="entry name" value="Hexokinase_1"/>
    <property type="match status" value="1"/>
</dbReference>
<dbReference type="GO" id="GO:0006096">
    <property type="term" value="P:glycolytic process"/>
    <property type="evidence" value="ECO:0007669"/>
    <property type="project" value="UniProtKB-KW"/>
</dbReference>
<dbReference type="SUPFAM" id="SSF53067">
    <property type="entry name" value="Actin-like ATPase domain"/>
    <property type="match status" value="2"/>
</dbReference>
<keyword evidence="10" id="KW-1185">Reference proteome</keyword>
<dbReference type="FunFam" id="3.40.367.20:FF:000011">
    <property type="entry name" value="Phosphotransferase"/>
    <property type="match status" value="1"/>
</dbReference>
<dbReference type="PANTHER" id="PTHR19443">
    <property type="entry name" value="HEXOKINASE"/>
    <property type="match status" value="1"/>
</dbReference>
<dbReference type="EMBL" id="JAGSXJ010000021">
    <property type="protein sequence ID" value="KAH6678858.1"/>
    <property type="molecule type" value="Genomic_DNA"/>
</dbReference>
<accession>A0A9P9A9K4</accession>
<keyword evidence="6" id="KW-0324">Glycolysis</keyword>
<dbReference type="InterPro" id="IPR022672">
    <property type="entry name" value="Hexokinase_N"/>
</dbReference>
<protein>
    <recommendedName>
        <fullName evidence="6">Phosphotransferase</fullName>
        <ecNumber evidence="6">2.7.1.-</ecNumber>
    </recommendedName>
</protein>
<evidence type="ECO:0000256" key="2">
    <source>
        <dbReference type="ARBA" id="ARBA00022679"/>
    </source>
</evidence>
<feature type="domain" description="Hexokinase N-terminal" evidence="7">
    <location>
        <begin position="88"/>
        <end position="279"/>
    </location>
</feature>
<dbReference type="InterPro" id="IPR001312">
    <property type="entry name" value="Hexokinase"/>
</dbReference>